<evidence type="ECO:0008006" key="3">
    <source>
        <dbReference type="Google" id="ProtNLM"/>
    </source>
</evidence>
<gene>
    <name evidence="1" type="ORF">CRG98_030599</name>
</gene>
<accession>A0A2I0IYC2</accession>
<evidence type="ECO:0000313" key="1">
    <source>
        <dbReference type="EMBL" id="PKI49012.1"/>
    </source>
</evidence>
<dbReference type="AlphaFoldDB" id="A0A2I0IYC2"/>
<evidence type="ECO:0000313" key="2">
    <source>
        <dbReference type="Proteomes" id="UP000233551"/>
    </source>
</evidence>
<keyword evidence="2" id="KW-1185">Reference proteome</keyword>
<dbReference type="InterPro" id="IPR008709">
    <property type="entry name" value="Neurochondrin"/>
</dbReference>
<dbReference type="STRING" id="22663.A0A2I0IYC2"/>
<dbReference type="Proteomes" id="UP000233551">
    <property type="component" value="Unassembled WGS sequence"/>
</dbReference>
<sequence length="320" mass="35739">MGERWLINPVKLPNMQEQVPPDRCLLLVLESSRVEVAVLLNDIAYLKYEASKNTSSTMESILSKRRHLGIAFSLVEKIIRLISTIGEEEGSLVDDNTFVKVINGLNETIAVVLEYLQDAKDHGQKKGDDLLASVRVVGSYLAETPMACKEKVRELLAYMLSVEGEDEPRYIIVQCLVKLVGQNALTDSSGGIFLACDTVLNLLIKREELQLSMDASLYIDLLKALTYWAENACDLSVTMMASSVCSLILDYTSEEALLKSELDRATCNRLYCLVARSLTSVRQDVSDDAQSEMDLYEIISSGYSRWAPRFPSIKSMVERS</sequence>
<name>A0A2I0IYC2_PUNGR</name>
<reference evidence="1 2" key="1">
    <citation type="submission" date="2017-11" db="EMBL/GenBank/DDBJ databases">
        <title>De-novo sequencing of pomegranate (Punica granatum L.) genome.</title>
        <authorList>
            <person name="Akparov Z."/>
            <person name="Amiraslanov A."/>
            <person name="Hajiyeva S."/>
            <person name="Abbasov M."/>
            <person name="Kaur K."/>
            <person name="Hamwieh A."/>
            <person name="Solovyev V."/>
            <person name="Salamov A."/>
            <person name="Braich B."/>
            <person name="Kosarev P."/>
            <person name="Mahmoud A."/>
            <person name="Hajiyev E."/>
            <person name="Babayeva S."/>
            <person name="Izzatullayeva V."/>
            <person name="Mammadov A."/>
            <person name="Mammadov A."/>
            <person name="Sharifova S."/>
            <person name="Ojaghi J."/>
            <person name="Eynullazada K."/>
            <person name="Bayramov B."/>
            <person name="Abdulazimova A."/>
            <person name="Shahmuradov I."/>
        </authorList>
    </citation>
    <scope>NUCLEOTIDE SEQUENCE [LARGE SCALE GENOMIC DNA]</scope>
    <source>
        <strain evidence="2">cv. AG2017</strain>
        <tissue evidence="1">Leaf</tissue>
    </source>
</reference>
<dbReference type="PANTHER" id="PTHR13109">
    <property type="entry name" value="NEUROCHONDRIN"/>
    <property type="match status" value="1"/>
</dbReference>
<protein>
    <recommendedName>
        <fullName evidence="3">Neurochondrin</fullName>
    </recommendedName>
</protein>
<dbReference type="EMBL" id="PGOL01002298">
    <property type="protein sequence ID" value="PKI49012.1"/>
    <property type="molecule type" value="Genomic_DNA"/>
</dbReference>
<dbReference type="PANTHER" id="PTHR13109:SF7">
    <property type="entry name" value="NEUROCHONDRIN"/>
    <property type="match status" value="1"/>
</dbReference>
<organism evidence="1 2">
    <name type="scientific">Punica granatum</name>
    <name type="common">Pomegranate</name>
    <dbReference type="NCBI Taxonomy" id="22663"/>
    <lineage>
        <taxon>Eukaryota</taxon>
        <taxon>Viridiplantae</taxon>
        <taxon>Streptophyta</taxon>
        <taxon>Embryophyta</taxon>
        <taxon>Tracheophyta</taxon>
        <taxon>Spermatophyta</taxon>
        <taxon>Magnoliopsida</taxon>
        <taxon>eudicotyledons</taxon>
        <taxon>Gunneridae</taxon>
        <taxon>Pentapetalae</taxon>
        <taxon>rosids</taxon>
        <taxon>malvids</taxon>
        <taxon>Myrtales</taxon>
        <taxon>Lythraceae</taxon>
        <taxon>Punica</taxon>
    </lineage>
</organism>
<dbReference type="Pfam" id="PF05536">
    <property type="entry name" value="Neurochondrin"/>
    <property type="match status" value="1"/>
</dbReference>
<comment type="caution">
    <text evidence="1">The sequence shown here is derived from an EMBL/GenBank/DDBJ whole genome shotgun (WGS) entry which is preliminary data.</text>
</comment>
<proteinExistence type="predicted"/>